<dbReference type="Gene3D" id="1.10.10.60">
    <property type="entry name" value="Homeodomain-like"/>
    <property type="match status" value="1"/>
</dbReference>
<comment type="subcellular location">
    <subcellularLocation>
        <location evidence="4 5">Nucleus</location>
    </subcellularLocation>
</comment>
<feature type="compositionally biased region" description="Low complexity" evidence="6">
    <location>
        <begin position="147"/>
        <end position="156"/>
    </location>
</feature>
<evidence type="ECO:0000256" key="6">
    <source>
        <dbReference type="SAM" id="MobiDB-lite"/>
    </source>
</evidence>
<comment type="caution">
    <text evidence="8">The sequence shown here is derived from an EMBL/GenBank/DDBJ whole genome shotgun (WGS) entry which is preliminary data.</text>
</comment>
<dbReference type="GO" id="GO:0000981">
    <property type="term" value="F:DNA-binding transcription factor activity, RNA polymerase II-specific"/>
    <property type="evidence" value="ECO:0007669"/>
    <property type="project" value="InterPro"/>
</dbReference>
<dbReference type="SUPFAM" id="SSF46689">
    <property type="entry name" value="Homeodomain-like"/>
    <property type="match status" value="1"/>
</dbReference>
<dbReference type="InterPro" id="IPR017970">
    <property type="entry name" value="Homeobox_CS"/>
</dbReference>
<evidence type="ECO:0000256" key="3">
    <source>
        <dbReference type="ARBA" id="ARBA00023242"/>
    </source>
</evidence>
<name>A0A2S5BAE1_9BASI</name>
<evidence type="ECO:0000313" key="9">
    <source>
        <dbReference type="Proteomes" id="UP000237144"/>
    </source>
</evidence>
<dbReference type="AlphaFoldDB" id="A0A2S5BAE1"/>
<dbReference type="OrthoDB" id="2530132at2759"/>
<feature type="compositionally biased region" description="Basic and acidic residues" evidence="6">
    <location>
        <begin position="128"/>
        <end position="138"/>
    </location>
</feature>
<feature type="region of interest" description="Disordered" evidence="6">
    <location>
        <begin position="79"/>
        <end position="156"/>
    </location>
</feature>
<feature type="region of interest" description="Disordered" evidence="6">
    <location>
        <begin position="17"/>
        <end position="37"/>
    </location>
</feature>
<feature type="compositionally biased region" description="Low complexity" evidence="6">
    <location>
        <begin position="20"/>
        <end position="31"/>
    </location>
</feature>
<dbReference type="Proteomes" id="UP000237144">
    <property type="component" value="Unassembled WGS sequence"/>
</dbReference>
<dbReference type="SMART" id="SM00389">
    <property type="entry name" value="HOX"/>
    <property type="match status" value="1"/>
</dbReference>
<evidence type="ECO:0000256" key="2">
    <source>
        <dbReference type="ARBA" id="ARBA00023155"/>
    </source>
</evidence>
<keyword evidence="9" id="KW-1185">Reference proteome</keyword>
<dbReference type="EMBL" id="PJQD01000035">
    <property type="protein sequence ID" value="POY73743.1"/>
    <property type="molecule type" value="Genomic_DNA"/>
</dbReference>
<dbReference type="PROSITE" id="PS50071">
    <property type="entry name" value="HOMEOBOX_2"/>
    <property type="match status" value="1"/>
</dbReference>
<proteinExistence type="predicted"/>
<feature type="domain" description="Homeobox" evidence="7">
    <location>
        <begin position="40"/>
        <end position="93"/>
    </location>
</feature>
<feature type="DNA-binding region" description="Homeobox" evidence="4">
    <location>
        <begin position="42"/>
        <end position="94"/>
    </location>
</feature>
<sequence>MARCRQVVVDEVRAAQLRHASSSSPAPSSSSFDPNDTRHFAPHILSFLQSAFDSHPTRRLNKTERKELARAAGLSEKQVSTWFGNAKQRERRRREREATGSSGSTLTVQLQPHRRTASARTVPYDIDMAPHHRGEASYERQQQLQQSRSWSSSSFRSSSHLGSSVSSSSSSWSAASGSSIDVVEYAESAADSQFWPAASESSYPPGDLIVDSSSWDLSAFPALDPSGWFSSASSSAAGTREAAPSPASPPLLVLPPELDPNAPTPSSWSSTCASSPSLTFDDPLDPPGAADSFALEYPFPVTVPAPADAWMDEEFYRNLFGSLGLEMDGQAATAGGTTMATMDGGGFEALLGELGGFGGDEGATNRAGGITLSMDELRRDGEEMLML</sequence>
<feature type="compositionally biased region" description="Low complexity" evidence="6">
    <location>
        <begin position="264"/>
        <end position="279"/>
    </location>
</feature>
<dbReference type="InterPro" id="IPR009057">
    <property type="entry name" value="Homeodomain-like_sf"/>
</dbReference>
<evidence type="ECO:0000256" key="5">
    <source>
        <dbReference type="RuleBase" id="RU000682"/>
    </source>
</evidence>
<dbReference type="GO" id="GO:0005634">
    <property type="term" value="C:nucleus"/>
    <property type="evidence" value="ECO:0007669"/>
    <property type="project" value="UniProtKB-SubCell"/>
</dbReference>
<organism evidence="8 9">
    <name type="scientific">Rhodotorula taiwanensis</name>
    <dbReference type="NCBI Taxonomy" id="741276"/>
    <lineage>
        <taxon>Eukaryota</taxon>
        <taxon>Fungi</taxon>
        <taxon>Dikarya</taxon>
        <taxon>Basidiomycota</taxon>
        <taxon>Pucciniomycotina</taxon>
        <taxon>Microbotryomycetes</taxon>
        <taxon>Sporidiobolales</taxon>
        <taxon>Sporidiobolaceae</taxon>
        <taxon>Rhodotorula</taxon>
    </lineage>
</organism>
<feature type="compositionally biased region" description="Polar residues" evidence="6">
    <location>
        <begin position="99"/>
        <end position="110"/>
    </location>
</feature>
<evidence type="ECO:0000256" key="4">
    <source>
        <dbReference type="PROSITE-ProRule" id="PRU00108"/>
    </source>
</evidence>
<dbReference type="Pfam" id="PF00046">
    <property type="entry name" value="Homeodomain"/>
    <property type="match status" value="1"/>
</dbReference>
<gene>
    <name evidence="8" type="ORF">BMF94_3281</name>
</gene>
<dbReference type="PROSITE" id="PS00027">
    <property type="entry name" value="HOMEOBOX_1"/>
    <property type="match status" value="1"/>
</dbReference>
<accession>A0A2S5BAE1</accession>
<dbReference type="CDD" id="cd00086">
    <property type="entry name" value="homeodomain"/>
    <property type="match status" value="1"/>
</dbReference>
<evidence type="ECO:0000259" key="7">
    <source>
        <dbReference type="PROSITE" id="PS50071"/>
    </source>
</evidence>
<dbReference type="InterPro" id="IPR001356">
    <property type="entry name" value="HD"/>
</dbReference>
<protein>
    <recommendedName>
        <fullName evidence="7">Homeobox domain-containing protein</fullName>
    </recommendedName>
</protein>
<feature type="region of interest" description="Disordered" evidence="6">
    <location>
        <begin position="238"/>
        <end position="285"/>
    </location>
</feature>
<evidence type="ECO:0000256" key="1">
    <source>
        <dbReference type="ARBA" id="ARBA00023125"/>
    </source>
</evidence>
<evidence type="ECO:0000313" key="8">
    <source>
        <dbReference type="EMBL" id="POY73743.1"/>
    </source>
</evidence>
<keyword evidence="2 4" id="KW-0371">Homeobox</keyword>
<dbReference type="GO" id="GO:0003677">
    <property type="term" value="F:DNA binding"/>
    <property type="evidence" value="ECO:0007669"/>
    <property type="project" value="UniProtKB-UniRule"/>
</dbReference>
<reference evidence="8 9" key="1">
    <citation type="journal article" date="2018" name="Front. Microbiol.">
        <title>Prospects for Fungal Bioremediation of Acidic Radioactive Waste Sites: Characterization and Genome Sequence of Rhodotorula taiwanensis MD1149.</title>
        <authorList>
            <person name="Tkavc R."/>
            <person name="Matrosova V.Y."/>
            <person name="Grichenko O.E."/>
            <person name="Gostincar C."/>
            <person name="Volpe R.P."/>
            <person name="Klimenkova P."/>
            <person name="Gaidamakova E.K."/>
            <person name="Zhou C.E."/>
            <person name="Stewart B.J."/>
            <person name="Lyman M.G."/>
            <person name="Malfatti S.A."/>
            <person name="Rubinfeld B."/>
            <person name="Courtot M."/>
            <person name="Singh J."/>
            <person name="Dalgard C.L."/>
            <person name="Hamilton T."/>
            <person name="Frey K.G."/>
            <person name="Gunde-Cimerman N."/>
            <person name="Dugan L."/>
            <person name="Daly M.J."/>
        </authorList>
    </citation>
    <scope>NUCLEOTIDE SEQUENCE [LARGE SCALE GENOMIC DNA]</scope>
    <source>
        <strain evidence="8 9">MD1149</strain>
    </source>
</reference>
<keyword evidence="1 4" id="KW-0238">DNA-binding</keyword>
<keyword evidence="3 4" id="KW-0539">Nucleus</keyword>